<evidence type="ECO:0000256" key="1">
    <source>
        <dbReference type="ARBA" id="ARBA00004370"/>
    </source>
</evidence>
<feature type="transmembrane region" description="Helical" evidence="5">
    <location>
        <begin position="107"/>
        <end position="125"/>
    </location>
</feature>
<sequence length="126" mass="14108">MTIGYSSILIYLLISYAFVAYAKFARAGYDNQQPRIYLNSLSGKAQRAHWAHQNSLEAMAPFCAGVIIAHLVGLNQVYLDTAALTFCGLRLLYGYFYIQNLSKLRSLAWALALILNIYLLSGGFWS</sequence>
<dbReference type="SUPFAM" id="SSF161084">
    <property type="entry name" value="MAPEG domain-like"/>
    <property type="match status" value="1"/>
</dbReference>
<keyword evidence="4 5" id="KW-0472">Membrane</keyword>
<protein>
    <submittedName>
        <fullName evidence="6">MAPEG family protein</fullName>
    </submittedName>
</protein>
<dbReference type="EMBL" id="CP117812">
    <property type="protein sequence ID" value="WDE98987.1"/>
    <property type="molecule type" value="Genomic_DNA"/>
</dbReference>
<evidence type="ECO:0000313" key="6">
    <source>
        <dbReference type="EMBL" id="WDE98987.1"/>
    </source>
</evidence>
<dbReference type="InterPro" id="IPR023352">
    <property type="entry name" value="MAPEG-like_dom_sf"/>
</dbReference>
<evidence type="ECO:0000256" key="2">
    <source>
        <dbReference type="ARBA" id="ARBA00022692"/>
    </source>
</evidence>
<dbReference type="Pfam" id="PF01124">
    <property type="entry name" value="MAPEG"/>
    <property type="match status" value="1"/>
</dbReference>
<dbReference type="RefSeq" id="WP_274153850.1">
    <property type="nucleotide sequence ID" value="NZ_CP117812.1"/>
</dbReference>
<evidence type="ECO:0000256" key="3">
    <source>
        <dbReference type="ARBA" id="ARBA00022989"/>
    </source>
</evidence>
<evidence type="ECO:0000256" key="4">
    <source>
        <dbReference type="ARBA" id="ARBA00023136"/>
    </source>
</evidence>
<evidence type="ECO:0000256" key="5">
    <source>
        <dbReference type="SAM" id="Phobius"/>
    </source>
</evidence>
<dbReference type="Gene3D" id="1.20.120.550">
    <property type="entry name" value="Membrane associated eicosanoid/glutathione metabolism-like domain"/>
    <property type="match status" value="1"/>
</dbReference>
<feature type="transmembrane region" description="Helical" evidence="5">
    <location>
        <begin position="78"/>
        <end position="98"/>
    </location>
</feature>
<dbReference type="InterPro" id="IPR001129">
    <property type="entry name" value="Membr-assoc_MAPEG"/>
</dbReference>
<dbReference type="PANTHER" id="PTHR35371">
    <property type="entry name" value="INNER MEMBRANE PROTEIN"/>
    <property type="match status" value="1"/>
</dbReference>
<dbReference type="PANTHER" id="PTHR35371:SF1">
    <property type="entry name" value="BLR7753 PROTEIN"/>
    <property type="match status" value="1"/>
</dbReference>
<organism evidence="6 7">
    <name type="scientific">Lentisphaera profundi</name>
    <dbReference type="NCBI Taxonomy" id="1658616"/>
    <lineage>
        <taxon>Bacteria</taxon>
        <taxon>Pseudomonadati</taxon>
        <taxon>Lentisphaerota</taxon>
        <taxon>Lentisphaeria</taxon>
        <taxon>Lentisphaerales</taxon>
        <taxon>Lentisphaeraceae</taxon>
        <taxon>Lentisphaera</taxon>
    </lineage>
</organism>
<keyword evidence="2 5" id="KW-0812">Transmembrane</keyword>
<evidence type="ECO:0000313" key="7">
    <source>
        <dbReference type="Proteomes" id="UP001214250"/>
    </source>
</evidence>
<proteinExistence type="predicted"/>
<comment type="subcellular location">
    <subcellularLocation>
        <location evidence="1">Membrane</location>
    </subcellularLocation>
</comment>
<keyword evidence="7" id="KW-1185">Reference proteome</keyword>
<dbReference type="Proteomes" id="UP001214250">
    <property type="component" value="Chromosome 2"/>
</dbReference>
<keyword evidence="3 5" id="KW-1133">Transmembrane helix</keyword>
<feature type="transmembrane region" description="Helical" evidence="5">
    <location>
        <begin position="6"/>
        <end position="25"/>
    </location>
</feature>
<gene>
    <name evidence="6" type="ORF">PQO03_14205</name>
</gene>
<reference evidence="6 7" key="1">
    <citation type="submission" date="2023-02" db="EMBL/GenBank/DDBJ databases">
        <title>Genome sequence of Lentisphaera profundi SAORIC-696.</title>
        <authorList>
            <person name="Kim e."/>
            <person name="Cho J.-C."/>
            <person name="Choi A."/>
            <person name="Kang I."/>
        </authorList>
    </citation>
    <scope>NUCLEOTIDE SEQUENCE [LARGE SCALE GENOMIC DNA]</scope>
    <source>
        <strain evidence="6 7">SAORIC-696</strain>
    </source>
</reference>
<name>A0ABY7VY27_9BACT</name>
<accession>A0ABY7VY27</accession>